<dbReference type="InterPro" id="IPR007235">
    <property type="entry name" value="Glyco_trans_28_C"/>
</dbReference>
<comment type="caution">
    <text evidence="3">The sequence shown here is derived from an EMBL/GenBank/DDBJ whole genome shotgun (WGS) entry which is preliminary data.</text>
</comment>
<dbReference type="Pfam" id="PF04101">
    <property type="entry name" value="Glyco_tran_28_C"/>
    <property type="match status" value="1"/>
</dbReference>
<evidence type="ECO:0000313" key="4">
    <source>
        <dbReference type="Proteomes" id="UP001527099"/>
    </source>
</evidence>
<evidence type="ECO:0000259" key="2">
    <source>
        <dbReference type="Pfam" id="PF04101"/>
    </source>
</evidence>
<gene>
    <name evidence="3" type="primary">pseG</name>
    <name evidence="3" type="ORF">M5X19_05525</name>
</gene>
<dbReference type="NCBIfam" id="TIGR03590">
    <property type="entry name" value="PseG"/>
    <property type="match status" value="1"/>
</dbReference>
<dbReference type="InterPro" id="IPR020023">
    <property type="entry name" value="PseG"/>
</dbReference>
<dbReference type="GO" id="GO:0016787">
    <property type="term" value="F:hydrolase activity"/>
    <property type="evidence" value="ECO:0007669"/>
    <property type="project" value="UniProtKB-KW"/>
</dbReference>
<protein>
    <submittedName>
        <fullName evidence="3">UDP-2,4-diacetamido-2,4, 6-trideoxy-beta-L-altropyranose hydrolase</fullName>
        <ecNumber evidence="3">3.6.1.57</ecNumber>
    </submittedName>
</protein>
<keyword evidence="4" id="KW-1185">Reference proteome</keyword>
<dbReference type="Gene3D" id="3.40.50.11190">
    <property type="match status" value="1"/>
</dbReference>
<dbReference type="Proteomes" id="UP001527099">
    <property type="component" value="Unassembled WGS sequence"/>
</dbReference>
<accession>A0ABT4G866</accession>
<evidence type="ECO:0000256" key="1">
    <source>
        <dbReference type="ARBA" id="ARBA00023136"/>
    </source>
</evidence>
<dbReference type="PANTHER" id="PTHR21015">
    <property type="entry name" value="UDP-N-ACETYLGLUCOSAMINE--N-ACETYLMURAMYL-(PENTAPEPTIDE) PYROPHOSPHORYL-UNDECAPRENOL N-ACETYLGLUCOSAMINE TRANSFERASE 1"/>
    <property type="match status" value="1"/>
</dbReference>
<keyword evidence="1" id="KW-0472">Membrane</keyword>
<keyword evidence="3" id="KW-0378">Hydrolase</keyword>
<dbReference type="Gene3D" id="3.40.50.2000">
    <property type="entry name" value="Glycogen Phosphorylase B"/>
    <property type="match status" value="1"/>
</dbReference>
<dbReference type="RefSeq" id="WP_268613964.1">
    <property type="nucleotide sequence ID" value="NZ_JAMDMX010000012.1"/>
</dbReference>
<proteinExistence type="predicted"/>
<reference evidence="3 4" key="1">
    <citation type="submission" date="2022-05" db="EMBL/GenBank/DDBJ databases">
        <title>Genome Sequencing of Bee-Associated Microbes.</title>
        <authorList>
            <person name="Dunlap C."/>
        </authorList>
    </citation>
    <scope>NUCLEOTIDE SEQUENCE [LARGE SCALE GENOMIC DNA]</scope>
    <source>
        <strain evidence="3 4">NRRL B-14421</strain>
    </source>
</reference>
<sequence>MGIVVIRADASLQLGTGHVMRCLTLATQLWQYRAEIVFVCLDNPYNLSEIIEQQGFKVKIIQNTLFERDKVDTDASQTIQILQQEYDGDIDLLIIDHYHLDIEWERKLRPYVRKMMVIDDLANRRHDCDILLDQNLYHHMEKRYEQLVPKSCIQLLGPKYALLREEFVAARGTIRRSFDQISRGLIFFGGSDPTNETTKVLNALIHTNECSELSLDVVVGMANPNKDQVRKLCKQNHMNYYCQIDFMSELMVHADFMIGAGGTTTWERLYLELPSITIIIAENQREMTEVIAEHGATYSLGWHSQVKEEMIQDAFKLFINSPDRLAEMSKRCALLMGYESGSGERHGIGWSFAFD</sequence>
<dbReference type="PANTHER" id="PTHR21015:SF22">
    <property type="entry name" value="GLYCOSYLTRANSFERASE"/>
    <property type="match status" value="1"/>
</dbReference>
<dbReference type="EC" id="3.6.1.57" evidence="3"/>
<organism evidence="3 4">
    <name type="scientific">Paenibacillus alginolyticus</name>
    <dbReference type="NCBI Taxonomy" id="59839"/>
    <lineage>
        <taxon>Bacteria</taxon>
        <taxon>Bacillati</taxon>
        <taxon>Bacillota</taxon>
        <taxon>Bacilli</taxon>
        <taxon>Bacillales</taxon>
        <taxon>Paenibacillaceae</taxon>
        <taxon>Paenibacillus</taxon>
    </lineage>
</organism>
<feature type="domain" description="Glycosyl transferase family 28 C-terminal" evidence="2">
    <location>
        <begin position="187"/>
        <end position="331"/>
    </location>
</feature>
<dbReference type="EMBL" id="JAMDMX010000012">
    <property type="protein sequence ID" value="MCY9692371.1"/>
    <property type="molecule type" value="Genomic_DNA"/>
</dbReference>
<evidence type="ECO:0000313" key="3">
    <source>
        <dbReference type="EMBL" id="MCY9692371.1"/>
    </source>
</evidence>
<dbReference type="SUPFAM" id="SSF53756">
    <property type="entry name" value="UDP-Glycosyltransferase/glycogen phosphorylase"/>
    <property type="match status" value="1"/>
</dbReference>
<name>A0ABT4G866_9BACL</name>